<dbReference type="Proteomes" id="UP000516421">
    <property type="component" value="Chromosome"/>
</dbReference>
<dbReference type="RefSeq" id="WP_202939900.1">
    <property type="nucleotide sequence ID" value="NZ_CP061538.1"/>
</dbReference>
<sequence length="610" mass="65877">MSQNMCMARTEVDTDSLTEVVEQLKTAGETNQDLAVDVSLIAAQVTALLSFDPTGEGLHAGAILTATGAKFFLLSQGHKTLSAKVETARNNYIDAERLATEILQGPEGYVPGLLYLAGKSVATGGVLGEKIADKVPFASIVSPLVARALFGMGYYADLKMNGESFARKRRDERMGELGMSASWRRDVGKHLKEFGVKTGVVRDLNDSSVRVEKLEGKKEYEDATQPMFAVPVTPYQWAHNLELVGKGEDAMDALDGGDGEIIEYDGLRVQVVRDGEGNTIAANVYVPGTDPDSPAYSGGINTWSTNVASINADNLDTLEESTAMMQLVDRALSDAGISSDVPVNLGGFSQGAATVSALSTNKEFVKKYKLNYLYMQGGPTGDMKVSPNIPTMIVADRNDPVPHLQGSSAYPDRGKNVRTIETNYDITPDGIEKFKERDVDHLEQNDEHIKLVTSMPVHGYDEYTTATEAIPQSHIPEQSLLDIRDRMASTENYEVSGSSFAPGTSQQDISLNRALGIGSGAYDVTEKILNNTASKGAKLPGLPEDYSSTEFYDKYVDPLGESPKAFLYTGVESPALAWVLNPSAQYSEPLQASSQAERFSTFTPALKPAL</sequence>
<accession>A0A7H2BKM0</accession>
<name>A0A7H2BKM0_9MICC</name>
<organism evidence="1 2">
    <name type="scientific">Rothia amarae</name>
    <dbReference type="NCBI Taxonomy" id="169480"/>
    <lineage>
        <taxon>Bacteria</taxon>
        <taxon>Bacillati</taxon>
        <taxon>Actinomycetota</taxon>
        <taxon>Actinomycetes</taxon>
        <taxon>Micrococcales</taxon>
        <taxon>Micrococcaceae</taxon>
        <taxon>Rothia</taxon>
    </lineage>
</organism>
<dbReference type="AlphaFoldDB" id="A0A7H2BKM0"/>
<protein>
    <recommendedName>
        <fullName evidence="3">Alpha/beta hydrolase</fullName>
    </recommendedName>
</protein>
<reference evidence="1 2" key="1">
    <citation type="submission" date="2020-09" db="EMBL/GenBank/DDBJ databases">
        <title>Investigation of environmental microbe.</title>
        <authorList>
            <person name="Ou Y."/>
            <person name="Kang Q."/>
        </authorList>
    </citation>
    <scope>NUCLEOTIDE SEQUENCE [LARGE SCALE GENOMIC DNA]</scope>
    <source>
        <strain evidence="1 2">KJZ-9</strain>
    </source>
</reference>
<evidence type="ECO:0000313" key="1">
    <source>
        <dbReference type="EMBL" id="QNV40216.2"/>
    </source>
</evidence>
<keyword evidence="2" id="KW-1185">Reference proteome</keyword>
<dbReference type="InterPro" id="IPR029058">
    <property type="entry name" value="AB_hydrolase_fold"/>
</dbReference>
<dbReference type="Gene3D" id="3.40.50.1820">
    <property type="entry name" value="alpha/beta hydrolase"/>
    <property type="match status" value="1"/>
</dbReference>
<proteinExistence type="predicted"/>
<evidence type="ECO:0000313" key="2">
    <source>
        <dbReference type="Proteomes" id="UP000516421"/>
    </source>
</evidence>
<evidence type="ECO:0008006" key="3">
    <source>
        <dbReference type="Google" id="ProtNLM"/>
    </source>
</evidence>
<dbReference type="EMBL" id="CP061538">
    <property type="protein sequence ID" value="QNV40216.2"/>
    <property type="molecule type" value="Genomic_DNA"/>
</dbReference>
<gene>
    <name evidence="1" type="ORF">IDM48_01885</name>
</gene>
<dbReference type="KEGG" id="rama:IDM48_01885"/>
<dbReference type="SUPFAM" id="SSF53474">
    <property type="entry name" value="alpha/beta-Hydrolases"/>
    <property type="match status" value="1"/>
</dbReference>